<dbReference type="EMBL" id="SUNJ01006449">
    <property type="protein sequence ID" value="TPP62779.1"/>
    <property type="molecule type" value="Genomic_DNA"/>
</dbReference>
<gene>
    <name evidence="2" type="ORF">FGIG_07259</name>
</gene>
<accession>A0A504YQV2</accession>
<proteinExistence type="predicted"/>
<organism evidence="2 3">
    <name type="scientific">Fasciola gigantica</name>
    <name type="common">Giant liver fluke</name>
    <dbReference type="NCBI Taxonomy" id="46835"/>
    <lineage>
        <taxon>Eukaryota</taxon>
        <taxon>Metazoa</taxon>
        <taxon>Spiralia</taxon>
        <taxon>Lophotrochozoa</taxon>
        <taxon>Platyhelminthes</taxon>
        <taxon>Trematoda</taxon>
        <taxon>Digenea</taxon>
        <taxon>Plagiorchiida</taxon>
        <taxon>Echinostomata</taxon>
        <taxon>Echinostomatoidea</taxon>
        <taxon>Fasciolidae</taxon>
        <taxon>Fasciola</taxon>
    </lineage>
</organism>
<dbReference type="AlphaFoldDB" id="A0A504YQV2"/>
<evidence type="ECO:0000256" key="1">
    <source>
        <dbReference type="SAM" id="MobiDB-lite"/>
    </source>
</evidence>
<feature type="compositionally biased region" description="Low complexity" evidence="1">
    <location>
        <begin position="56"/>
        <end position="73"/>
    </location>
</feature>
<name>A0A504YQV2_FASGI</name>
<evidence type="ECO:0000313" key="2">
    <source>
        <dbReference type="EMBL" id="TPP62779.1"/>
    </source>
</evidence>
<sequence length="120" mass="13461">MLKSRFSQDYTVTWAFIDPLIDIPSLKSNDKEALIQLPLIEQLLNQISHNPPKILQQKQHPKQSQPASQQQQAARFRGSLATTTIATGLDDSSEARGEAVAGHIHGTVRRSWPGRHVTWE</sequence>
<reference evidence="2 3" key="1">
    <citation type="submission" date="2019-04" db="EMBL/GenBank/DDBJ databases">
        <title>Annotation for the trematode Fasciola gigantica.</title>
        <authorList>
            <person name="Choi Y.-J."/>
        </authorList>
    </citation>
    <scope>NUCLEOTIDE SEQUENCE [LARGE SCALE GENOMIC DNA]</scope>
    <source>
        <strain evidence="2">Uganda_cow_1</strain>
    </source>
</reference>
<comment type="caution">
    <text evidence="2">The sequence shown here is derived from an EMBL/GenBank/DDBJ whole genome shotgun (WGS) entry which is preliminary data.</text>
</comment>
<protein>
    <submittedName>
        <fullName evidence="2">Uncharacterized protein</fullName>
    </submittedName>
</protein>
<dbReference type="Proteomes" id="UP000316759">
    <property type="component" value="Unassembled WGS sequence"/>
</dbReference>
<evidence type="ECO:0000313" key="3">
    <source>
        <dbReference type="Proteomes" id="UP000316759"/>
    </source>
</evidence>
<feature type="region of interest" description="Disordered" evidence="1">
    <location>
        <begin position="50"/>
        <end position="77"/>
    </location>
</feature>
<keyword evidence="3" id="KW-1185">Reference proteome</keyword>